<name>Q6K1S8_ORYSJ</name>
<dbReference type="Proteomes" id="UP000000763">
    <property type="component" value="Chromosome 2"/>
</dbReference>
<evidence type="ECO:0000313" key="2">
    <source>
        <dbReference type="Proteomes" id="UP000000763"/>
    </source>
</evidence>
<protein>
    <submittedName>
        <fullName evidence="1">Uncharacterized protein</fullName>
    </submittedName>
</protein>
<dbReference type="AlphaFoldDB" id="Q6K1S8"/>
<evidence type="ECO:0000313" key="1">
    <source>
        <dbReference type="EMBL" id="BAD23774.1"/>
    </source>
</evidence>
<proteinExistence type="predicted"/>
<sequence length="63" mass="6873">MAYGRRSPPSSKPKSGLVTISAITSTAASKPSPTKIFGPPPRLCVNHLKGNMSNLYFLKERRE</sequence>
<reference evidence="2" key="2">
    <citation type="journal article" date="2008" name="Nucleic Acids Res.">
        <title>The rice annotation project database (RAP-DB): 2008 update.</title>
        <authorList>
            <consortium name="The rice annotation project (RAP)"/>
        </authorList>
    </citation>
    <scope>GENOME REANNOTATION</scope>
    <source>
        <strain evidence="2">cv. Nipponbare</strain>
    </source>
</reference>
<reference evidence="2" key="1">
    <citation type="journal article" date="2005" name="Nature">
        <title>The map-based sequence of the rice genome.</title>
        <authorList>
            <consortium name="International rice genome sequencing project (IRGSP)"/>
            <person name="Matsumoto T."/>
            <person name="Wu J."/>
            <person name="Kanamori H."/>
            <person name="Katayose Y."/>
            <person name="Fujisawa M."/>
            <person name="Namiki N."/>
            <person name="Mizuno H."/>
            <person name="Yamamoto K."/>
            <person name="Antonio B.A."/>
            <person name="Baba T."/>
            <person name="Sakata K."/>
            <person name="Nagamura Y."/>
            <person name="Aoki H."/>
            <person name="Arikawa K."/>
            <person name="Arita K."/>
            <person name="Bito T."/>
            <person name="Chiden Y."/>
            <person name="Fujitsuka N."/>
            <person name="Fukunaka R."/>
            <person name="Hamada M."/>
            <person name="Harada C."/>
            <person name="Hayashi A."/>
            <person name="Hijishita S."/>
            <person name="Honda M."/>
            <person name="Hosokawa S."/>
            <person name="Ichikawa Y."/>
            <person name="Idonuma A."/>
            <person name="Iijima M."/>
            <person name="Ikeda M."/>
            <person name="Ikeno M."/>
            <person name="Ito K."/>
            <person name="Ito S."/>
            <person name="Ito T."/>
            <person name="Ito Y."/>
            <person name="Ito Y."/>
            <person name="Iwabuchi A."/>
            <person name="Kamiya K."/>
            <person name="Karasawa W."/>
            <person name="Kurita K."/>
            <person name="Katagiri S."/>
            <person name="Kikuta A."/>
            <person name="Kobayashi H."/>
            <person name="Kobayashi N."/>
            <person name="Machita K."/>
            <person name="Maehara T."/>
            <person name="Masukawa M."/>
            <person name="Mizubayashi T."/>
            <person name="Mukai Y."/>
            <person name="Nagasaki H."/>
            <person name="Nagata Y."/>
            <person name="Naito S."/>
            <person name="Nakashima M."/>
            <person name="Nakama Y."/>
            <person name="Nakamichi Y."/>
            <person name="Nakamura M."/>
            <person name="Meguro A."/>
            <person name="Negishi M."/>
            <person name="Ohta I."/>
            <person name="Ohta T."/>
            <person name="Okamoto M."/>
            <person name="Ono N."/>
            <person name="Saji S."/>
            <person name="Sakaguchi M."/>
            <person name="Sakai K."/>
            <person name="Shibata M."/>
            <person name="Shimokawa T."/>
            <person name="Song J."/>
            <person name="Takazaki Y."/>
            <person name="Terasawa K."/>
            <person name="Tsugane M."/>
            <person name="Tsuji K."/>
            <person name="Ueda S."/>
            <person name="Waki K."/>
            <person name="Yamagata H."/>
            <person name="Yamamoto M."/>
            <person name="Yamamoto S."/>
            <person name="Yamane H."/>
            <person name="Yoshiki S."/>
            <person name="Yoshihara R."/>
            <person name="Yukawa K."/>
            <person name="Zhong H."/>
            <person name="Yano M."/>
            <person name="Yuan Q."/>
            <person name="Ouyang S."/>
            <person name="Liu J."/>
            <person name="Jones K.M."/>
            <person name="Gansberger K."/>
            <person name="Moffat K."/>
            <person name="Hill J."/>
            <person name="Bera J."/>
            <person name="Fadrosh D."/>
            <person name="Jin S."/>
            <person name="Johri S."/>
            <person name="Kim M."/>
            <person name="Overton L."/>
            <person name="Reardon M."/>
            <person name="Tsitrin T."/>
            <person name="Vuong H."/>
            <person name="Weaver B."/>
            <person name="Ciecko A."/>
            <person name="Tallon L."/>
            <person name="Jackson J."/>
            <person name="Pai G."/>
            <person name="Aken S.V."/>
            <person name="Utterback T."/>
            <person name="Reidmuller S."/>
            <person name="Feldblyum T."/>
            <person name="Hsiao J."/>
            <person name="Zismann V."/>
            <person name="Iobst S."/>
            <person name="de Vazeille A.R."/>
            <person name="Buell C.R."/>
            <person name="Ying K."/>
            <person name="Li Y."/>
            <person name="Lu T."/>
            <person name="Huang Y."/>
            <person name="Zhao Q."/>
            <person name="Feng Q."/>
            <person name="Zhang L."/>
            <person name="Zhu J."/>
            <person name="Weng Q."/>
            <person name="Mu J."/>
            <person name="Lu Y."/>
            <person name="Fan D."/>
            <person name="Liu Y."/>
            <person name="Guan J."/>
            <person name="Zhang Y."/>
            <person name="Yu S."/>
            <person name="Liu X."/>
            <person name="Zhang Y."/>
            <person name="Hong G."/>
            <person name="Han B."/>
            <person name="Choisne N."/>
            <person name="Demange N."/>
            <person name="Orjeda G."/>
            <person name="Samain S."/>
            <person name="Cattolico L."/>
            <person name="Pelletier E."/>
            <person name="Couloux A."/>
            <person name="Segurens B."/>
            <person name="Wincker P."/>
            <person name="D'Hont A."/>
            <person name="Scarpelli C."/>
            <person name="Weissenbach J."/>
            <person name="Salanoubat M."/>
            <person name="Quetier F."/>
            <person name="Yu Y."/>
            <person name="Kim H.R."/>
            <person name="Rambo T."/>
            <person name="Currie J."/>
            <person name="Collura K."/>
            <person name="Luo M."/>
            <person name="Yang T."/>
            <person name="Ammiraju J.S.S."/>
            <person name="Engler F."/>
            <person name="Soderlund C."/>
            <person name="Wing R.A."/>
            <person name="Palmer L.E."/>
            <person name="de la Bastide M."/>
            <person name="Spiegel L."/>
            <person name="Nascimento L."/>
            <person name="Zutavern T."/>
            <person name="O'Shaughnessy A."/>
            <person name="Dike S."/>
            <person name="Dedhia N."/>
            <person name="Preston R."/>
            <person name="Balija V."/>
            <person name="McCombie W.R."/>
            <person name="Chow T."/>
            <person name="Chen H."/>
            <person name="Chung M."/>
            <person name="Chen C."/>
            <person name="Shaw J."/>
            <person name="Wu H."/>
            <person name="Hsiao K."/>
            <person name="Chao Y."/>
            <person name="Chu M."/>
            <person name="Cheng C."/>
            <person name="Hour A."/>
            <person name="Lee P."/>
            <person name="Lin S."/>
            <person name="Lin Y."/>
            <person name="Liou J."/>
            <person name="Liu S."/>
            <person name="Hsing Y."/>
            <person name="Raghuvanshi S."/>
            <person name="Mohanty A."/>
            <person name="Bharti A.K."/>
            <person name="Gaur A."/>
            <person name="Gupta V."/>
            <person name="Kumar D."/>
            <person name="Ravi V."/>
            <person name="Vij S."/>
            <person name="Kapur A."/>
            <person name="Khurana P."/>
            <person name="Khurana P."/>
            <person name="Khurana J.P."/>
            <person name="Tyagi A.K."/>
            <person name="Gaikwad K."/>
            <person name="Singh A."/>
            <person name="Dalal V."/>
            <person name="Srivastava S."/>
            <person name="Dixit A."/>
            <person name="Pal A.K."/>
            <person name="Ghazi I.A."/>
            <person name="Yadav M."/>
            <person name="Pandit A."/>
            <person name="Bhargava A."/>
            <person name="Sureshbabu K."/>
            <person name="Batra K."/>
            <person name="Sharma T.R."/>
            <person name="Mohapatra T."/>
            <person name="Singh N.K."/>
            <person name="Messing J."/>
            <person name="Nelson A.B."/>
            <person name="Fuks G."/>
            <person name="Kavchok S."/>
            <person name="Keizer G."/>
            <person name="Linton E."/>
            <person name="Llaca V."/>
            <person name="Song R."/>
            <person name="Tanyolac B."/>
            <person name="Young S."/>
            <person name="Ho-Il K."/>
            <person name="Hahn J.H."/>
            <person name="Sangsakoo G."/>
            <person name="Vanavichit A."/>
            <person name="de Mattos Luiz.A.T."/>
            <person name="Zimmer P.D."/>
            <person name="Malone G."/>
            <person name="Dellagostin O."/>
            <person name="de Oliveira A.C."/>
            <person name="Bevan M."/>
            <person name="Bancroft I."/>
            <person name="Minx P."/>
            <person name="Cordum H."/>
            <person name="Wilson R."/>
            <person name="Cheng Z."/>
            <person name="Jin W."/>
            <person name="Jiang J."/>
            <person name="Leong S.A."/>
            <person name="Iwama H."/>
            <person name="Gojobori T."/>
            <person name="Itoh T."/>
            <person name="Niimura Y."/>
            <person name="Fujii Y."/>
            <person name="Habara T."/>
            <person name="Sakai H."/>
            <person name="Sato Y."/>
            <person name="Wilson G."/>
            <person name="Kumar K."/>
            <person name="McCouch S."/>
            <person name="Juretic N."/>
            <person name="Hoen D."/>
            <person name="Wright S."/>
            <person name="Bruskiewich R."/>
            <person name="Bureau T."/>
            <person name="Miyao A."/>
            <person name="Hirochika H."/>
            <person name="Nishikawa T."/>
            <person name="Kadowaki K."/>
            <person name="Sugiura M."/>
            <person name="Burr B."/>
            <person name="Sasaki T."/>
        </authorList>
    </citation>
    <scope>NUCLEOTIDE SEQUENCE [LARGE SCALE GENOMIC DNA]</scope>
    <source>
        <strain evidence="2">cv. Nipponbare</strain>
    </source>
</reference>
<accession>Q6K1S8</accession>
<dbReference type="EMBL" id="AP006523">
    <property type="protein sequence ID" value="BAD23774.1"/>
    <property type="molecule type" value="Genomic_DNA"/>
</dbReference>
<gene>
    <name evidence="1" type="primary">B1215B07.13</name>
</gene>
<organism evidence="1 2">
    <name type="scientific">Oryza sativa subsp. japonica</name>
    <name type="common">Rice</name>
    <dbReference type="NCBI Taxonomy" id="39947"/>
    <lineage>
        <taxon>Eukaryota</taxon>
        <taxon>Viridiplantae</taxon>
        <taxon>Streptophyta</taxon>
        <taxon>Embryophyta</taxon>
        <taxon>Tracheophyta</taxon>
        <taxon>Spermatophyta</taxon>
        <taxon>Magnoliopsida</taxon>
        <taxon>Liliopsida</taxon>
        <taxon>Poales</taxon>
        <taxon>Poaceae</taxon>
        <taxon>BOP clade</taxon>
        <taxon>Oryzoideae</taxon>
        <taxon>Oryzeae</taxon>
        <taxon>Oryzinae</taxon>
        <taxon>Oryza</taxon>
        <taxon>Oryza sativa</taxon>
    </lineage>
</organism>